<dbReference type="SMART" id="SM00346">
    <property type="entry name" value="HTH_ICLR"/>
    <property type="match status" value="1"/>
</dbReference>
<dbReference type="Proteomes" id="UP000033615">
    <property type="component" value="Unassembled WGS sequence"/>
</dbReference>
<dbReference type="Gene3D" id="1.10.10.10">
    <property type="entry name" value="Winged helix-like DNA-binding domain superfamily/Winged helix DNA-binding domain"/>
    <property type="match status" value="1"/>
</dbReference>
<gene>
    <name evidence="6" type="ORF">VT50_0200845</name>
</gene>
<sequence length="244" mass="25426">MATATVSPPFRPESGVGVLDKASMLLGVLEVGPANLATLVSVTGLKRPTVHRLALALERLRLVARDSDGRFALGPRLGDMAVEARHDRLLLAAETVLPELRDRTGASARLYRRRGQLRVCVASAETPADGDTVPVGSAFPMKSGAVAQALLAWDEPELLCEGLRGARFSAAVLSGVRRRGWAQSVGGWEPAMATVAAPVRGPGGRVVAAVSLSGPVSSVTRHAGRQYGARTIDAAVRLAELSGG</sequence>
<name>A0A1V4DDB2_9ACTN</name>
<feature type="domain" description="HTH iclR-type" evidence="4">
    <location>
        <begin position="16"/>
        <end position="75"/>
    </location>
</feature>
<dbReference type="PROSITE" id="PS51077">
    <property type="entry name" value="HTH_ICLR"/>
    <property type="match status" value="1"/>
</dbReference>
<comment type="caution">
    <text evidence="6">The sequence shown here is derived from an EMBL/GenBank/DDBJ whole genome shotgun (WGS) entry which is preliminary data.</text>
</comment>
<evidence type="ECO:0000313" key="7">
    <source>
        <dbReference type="Proteomes" id="UP000033615"/>
    </source>
</evidence>
<dbReference type="InterPro" id="IPR036388">
    <property type="entry name" value="WH-like_DNA-bd_sf"/>
</dbReference>
<dbReference type="AlphaFoldDB" id="A0A1V4DDB2"/>
<keyword evidence="3" id="KW-0804">Transcription</keyword>
<dbReference type="OrthoDB" id="9807558at2"/>
<feature type="domain" description="IclR-ED" evidence="5">
    <location>
        <begin position="76"/>
        <end position="244"/>
    </location>
</feature>
<dbReference type="GO" id="GO:0003700">
    <property type="term" value="F:DNA-binding transcription factor activity"/>
    <property type="evidence" value="ECO:0007669"/>
    <property type="project" value="TreeGrafter"/>
</dbReference>
<dbReference type="InterPro" id="IPR036390">
    <property type="entry name" value="WH_DNA-bd_sf"/>
</dbReference>
<dbReference type="InterPro" id="IPR029016">
    <property type="entry name" value="GAF-like_dom_sf"/>
</dbReference>
<dbReference type="InterPro" id="IPR014757">
    <property type="entry name" value="Tscrpt_reg_IclR_C"/>
</dbReference>
<keyword evidence="7" id="KW-1185">Reference proteome</keyword>
<dbReference type="Pfam" id="PF09339">
    <property type="entry name" value="HTH_IclR"/>
    <property type="match status" value="1"/>
</dbReference>
<organism evidence="6 7">
    <name type="scientific">Streptomyces antioxidans</name>
    <dbReference type="NCBI Taxonomy" id="1507734"/>
    <lineage>
        <taxon>Bacteria</taxon>
        <taxon>Bacillati</taxon>
        <taxon>Actinomycetota</taxon>
        <taxon>Actinomycetes</taxon>
        <taxon>Kitasatosporales</taxon>
        <taxon>Streptomycetaceae</taxon>
        <taxon>Streptomyces</taxon>
    </lineage>
</organism>
<evidence type="ECO:0000256" key="2">
    <source>
        <dbReference type="ARBA" id="ARBA00023125"/>
    </source>
</evidence>
<evidence type="ECO:0000259" key="5">
    <source>
        <dbReference type="PROSITE" id="PS51078"/>
    </source>
</evidence>
<dbReference type="PANTHER" id="PTHR30136">
    <property type="entry name" value="HELIX-TURN-HELIX TRANSCRIPTIONAL REGULATOR, ICLR FAMILY"/>
    <property type="match status" value="1"/>
</dbReference>
<dbReference type="EMBL" id="LAKD02000001">
    <property type="protein sequence ID" value="OPF84613.1"/>
    <property type="molecule type" value="Genomic_DNA"/>
</dbReference>
<dbReference type="SUPFAM" id="SSF55781">
    <property type="entry name" value="GAF domain-like"/>
    <property type="match status" value="1"/>
</dbReference>
<evidence type="ECO:0000313" key="6">
    <source>
        <dbReference type="EMBL" id="OPF84613.1"/>
    </source>
</evidence>
<reference evidence="6" key="1">
    <citation type="submission" date="2016-12" db="EMBL/GenBank/DDBJ databases">
        <title>Genome sequence of Streptomyces antioxidans MUSC 164.</title>
        <authorList>
            <person name="Lee L.-H."/>
            <person name="Ser H.-L."/>
        </authorList>
    </citation>
    <scope>NUCLEOTIDE SEQUENCE [LARGE SCALE GENOMIC DNA]</scope>
    <source>
        <strain evidence="6">MUSC 164</strain>
    </source>
</reference>
<dbReference type="PANTHER" id="PTHR30136:SF39">
    <property type="entry name" value="TRANSCRIPTIONAL REGULATORY PROTEIN"/>
    <property type="match status" value="1"/>
</dbReference>
<evidence type="ECO:0000256" key="3">
    <source>
        <dbReference type="ARBA" id="ARBA00023163"/>
    </source>
</evidence>
<dbReference type="GO" id="GO:0045892">
    <property type="term" value="P:negative regulation of DNA-templated transcription"/>
    <property type="evidence" value="ECO:0007669"/>
    <property type="project" value="TreeGrafter"/>
</dbReference>
<dbReference type="InterPro" id="IPR050707">
    <property type="entry name" value="HTH_MetabolicPath_Reg"/>
</dbReference>
<dbReference type="RefSeq" id="WP_046084520.1">
    <property type="nucleotide sequence ID" value="NZ_LAKD02000001.1"/>
</dbReference>
<dbReference type="Pfam" id="PF01614">
    <property type="entry name" value="IclR_C"/>
    <property type="match status" value="1"/>
</dbReference>
<dbReference type="InterPro" id="IPR005471">
    <property type="entry name" value="Tscrpt_reg_IclR_N"/>
</dbReference>
<dbReference type="PROSITE" id="PS51078">
    <property type="entry name" value="ICLR_ED"/>
    <property type="match status" value="1"/>
</dbReference>
<dbReference type="GO" id="GO:0003677">
    <property type="term" value="F:DNA binding"/>
    <property type="evidence" value="ECO:0007669"/>
    <property type="project" value="UniProtKB-KW"/>
</dbReference>
<proteinExistence type="predicted"/>
<evidence type="ECO:0000259" key="4">
    <source>
        <dbReference type="PROSITE" id="PS51077"/>
    </source>
</evidence>
<keyword evidence="2" id="KW-0238">DNA-binding</keyword>
<accession>A0A1V4DDB2</accession>
<dbReference type="SUPFAM" id="SSF46785">
    <property type="entry name" value="Winged helix' DNA-binding domain"/>
    <property type="match status" value="1"/>
</dbReference>
<keyword evidence="1" id="KW-0805">Transcription regulation</keyword>
<protein>
    <submittedName>
        <fullName evidence="6">IclR family transcriptional regulator</fullName>
    </submittedName>
</protein>
<evidence type="ECO:0000256" key="1">
    <source>
        <dbReference type="ARBA" id="ARBA00023015"/>
    </source>
</evidence>
<dbReference type="Gene3D" id="3.30.450.40">
    <property type="match status" value="1"/>
</dbReference>